<evidence type="ECO:0000313" key="6">
    <source>
        <dbReference type="EMBL" id="KNF09210.1"/>
    </source>
</evidence>
<dbReference type="OrthoDB" id="9797132at2"/>
<evidence type="ECO:0000256" key="3">
    <source>
        <dbReference type="ARBA" id="ARBA00022723"/>
    </source>
</evidence>
<organism evidence="6 7">
    <name type="scientific">Gottschalkia purinilytica</name>
    <name type="common">Clostridium purinilyticum</name>
    <dbReference type="NCBI Taxonomy" id="1503"/>
    <lineage>
        <taxon>Bacteria</taxon>
        <taxon>Bacillati</taxon>
        <taxon>Bacillota</taxon>
        <taxon>Tissierellia</taxon>
        <taxon>Tissierellales</taxon>
        <taxon>Gottschalkiaceae</taxon>
        <taxon>Gottschalkia</taxon>
    </lineage>
</organism>
<dbReference type="SUPFAM" id="SSF140683">
    <property type="entry name" value="SP0561-like"/>
    <property type="match status" value="1"/>
</dbReference>
<dbReference type="PATRIC" id="fig|1503.3.peg.2486"/>
<dbReference type="Gene3D" id="1.20.120.520">
    <property type="entry name" value="nmb1532 protein domain like"/>
    <property type="match status" value="1"/>
</dbReference>
<gene>
    <name evidence="6" type="primary">scdA</name>
    <name evidence="6" type="ORF">CLPU_4c02560</name>
</gene>
<dbReference type="EMBL" id="LGSS01000004">
    <property type="protein sequence ID" value="KNF09210.1"/>
    <property type="molecule type" value="Genomic_DNA"/>
</dbReference>
<keyword evidence="3" id="KW-0479">Metal-binding</keyword>
<dbReference type="Gene3D" id="1.10.3910.10">
    <property type="entry name" value="SP0561-like"/>
    <property type="match status" value="1"/>
</dbReference>
<keyword evidence="2" id="KW-0963">Cytoplasm</keyword>
<dbReference type="STRING" id="1503.CLPU_4c02560"/>
<dbReference type="InterPro" id="IPR019903">
    <property type="entry name" value="RIC_family"/>
</dbReference>
<dbReference type="Pfam" id="PF01814">
    <property type="entry name" value="Hemerythrin"/>
    <property type="match status" value="1"/>
</dbReference>
<keyword evidence="7" id="KW-1185">Reference proteome</keyword>
<evidence type="ECO:0000313" key="7">
    <source>
        <dbReference type="Proteomes" id="UP000037267"/>
    </source>
</evidence>
<evidence type="ECO:0000256" key="4">
    <source>
        <dbReference type="ARBA" id="ARBA00023004"/>
    </source>
</evidence>
<comment type="caution">
    <text evidence="6">The sequence shown here is derived from an EMBL/GenBank/DDBJ whole genome shotgun (WGS) entry which is preliminary data.</text>
</comment>
<keyword evidence="4" id="KW-0408">Iron</keyword>
<dbReference type="Proteomes" id="UP000037267">
    <property type="component" value="Unassembled WGS sequence"/>
</dbReference>
<dbReference type="NCBIfam" id="TIGR03652">
    <property type="entry name" value="FeS_repair_RIC"/>
    <property type="match status" value="1"/>
</dbReference>
<comment type="subcellular location">
    <subcellularLocation>
        <location evidence="1">Cytoplasm</location>
    </subcellularLocation>
</comment>
<evidence type="ECO:0000259" key="5">
    <source>
        <dbReference type="Pfam" id="PF01814"/>
    </source>
</evidence>
<feature type="domain" description="Hemerythrin-like" evidence="5">
    <location>
        <begin position="88"/>
        <end position="235"/>
    </location>
</feature>
<reference evidence="7" key="1">
    <citation type="submission" date="2015-07" db="EMBL/GenBank/DDBJ databases">
        <title>Draft genome sequence of the purine-degrading Gottschalkia purinilyticum DSM 1384 (formerly Clostridium purinilyticum).</title>
        <authorList>
            <person name="Poehlein A."/>
            <person name="Schiel-Bengelsdorf B."/>
            <person name="Bengelsdorf F.R."/>
            <person name="Daniel R."/>
            <person name="Duerre P."/>
        </authorList>
    </citation>
    <scope>NUCLEOTIDE SEQUENCE [LARGE SCALE GENOMIC DNA]</scope>
    <source>
        <strain evidence="7">DSM 1384</strain>
    </source>
</reference>
<dbReference type="GO" id="GO:0005737">
    <property type="term" value="C:cytoplasm"/>
    <property type="evidence" value="ECO:0007669"/>
    <property type="project" value="UniProtKB-SubCell"/>
</dbReference>
<proteinExistence type="predicted"/>
<accession>A0A0L0WCR9</accession>
<dbReference type="RefSeq" id="WP_050354778.1">
    <property type="nucleotide sequence ID" value="NZ_LGSS01000004.1"/>
</dbReference>
<dbReference type="PANTHER" id="PTHR36438:SF1">
    <property type="entry name" value="IRON-SULFUR CLUSTER REPAIR PROTEIN YTFE"/>
    <property type="match status" value="1"/>
</dbReference>
<evidence type="ECO:0000256" key="1">
    <source>
        <dbReference type="ARBA" id="ARBA00004496"/>
    </source>
</evidence>
<dbReference type="AlphaFoldDB" id="A0A0L0WCR9"/>
<dbReference type="PANTHER" id="PTHR36438">
    <property type="entry name" value="IRON-SULFUR CLUSTER REPAIR PROTEIN YTFE"/>
    <property type="match status" value="1"/>
</dbReference>
<sequence>MKDKFNKNQKVGEIVAEFPKASEIFMKYKLDFCCGGNRTLDNAVIEDKVDSDVALIIDELNESYEKYNSISSKEDIDWRKENNIKIIDHILNTHHAYMRNQLPITENLISKILKAHYSKNGDMLSKVHKLFNQFKVEIEEHLIKEEEVLFPLIKIFEENKDKEVLNNILNILSETEHEHDVAGNIIKEIRKVTNNYELPENACKSFELAYENLKDIEKDLFNHVHLENNILFEKIKG</sequence>
<dbReference type="InterPro" id="IPR038062">
    <property type="entry name" value="ScdA-like_N_sf"/>
</dbReference>
<evidence type="ECO:0000256" key="2">
    <source>
        <dbReference type="ARBA" id="ARBA00022490"/>
    </source>
</evidence>
<dbReference type="GO" id="GO:0046872">
    <property type="term" value="F:metal ion binding"/>
    <property type="evidence" value="ECO:0007669"/>
    <property type="project" value="UniProtKB-KW"/>
</dbReference>
<protein>
    <submittedName>
        <fullName evidence="6">Iron-sulfur cluster repair protein ScdA</fullName>
    </submittedName>
</protein>
<dbReference type="InterPro" id="IPR012312">
    <property type="entry name" value="Hemerythrin-like"/>
</dbReference>
<dbReference type="Pfam" id="PF04405">
    <property type="entry name" value="ScdA_N"/>
    <property type="match status" value="1"/>
</dbReference>
<name>A0A0L0WCR9_GOTPU</name>